<evidence type="ECO:0008006" key="4">
    <source>
        <dbReference type="Google" id="ProtNLM"/>
    </source>
</evidence>
<dbReference type="EMBL" id="BMFH01000002">
    <property type="protein sequence ID" value="GGD58210.1"/>
    <property type="molecule type" value="Genomic_DNA"/>
</dbReference>
<evidence type="ECO:0000313" key="2">
    <source>
        <dbReference type="EMBL" id="GGD58210.1"/>
    </source>
</evidence>
<keyword evidence="1" id="KW-0812">Transmembrane</keyword>
<comment type="caution">
    <text evidence="2">The sequence shown here is derived from an EMBL/GenBank/DDBJ whole genome shotgun (WGS) entry which is preliminary data.</text>
</comment>
<evidence type="ECO:0000313" key="3">
    <source>
        <dbReference type="Proteomes" id="UP000625780"/>
    </source>
</evidence>
<keyword evidence="1" id="KW-0472">Membrane</keyword>
<sequence length="237" mass="27776">MTMSISRKTIRKFRKAHRYLGVFLGMQFLMWTVSGIYFSWTDIDEIHGDHFKREIPVVTSFDNLINPVSDPHLNEITSLELRDIGGEPYYWINDSYLLNAQNGLKRSGITEEEALLVAEANMLPELEVNSVERIESVGNHHEYREKPLPAYVISYKTPKEVKAYVSVRDGAFQTVRYRDWRWFDFLWMTHTMDYQGRDDFNTTLLRGFSLMGLITVLSGFILFYLTSSTIRNLKHKK</sequence>
<reference evidence="3" key="1">
    <citation type="journal article" date="2019" name="Int. J. Syst. Evol. Microbiol.">
        <title>The Global Catalogue of Microorganisms (GCM) 10K type strain sequencing project: providing services to taxonomists for standard genome sequencing and annotation.</title>
        <authorList>
            <consortium name="The Broad Institute Genomics Platform"/>
            <consortium name="The Broad Institute Genome Sequencing Center for Infectious Disease"/>
            <person name="Wu L."/>
            <person name="Ma J."/>
        </authorList>
    </citation>
    <scope>NUCLEOTIDE SEQUENCE [LARGE SCALE GENOMIC DNA]</scope>
    <source>
        <strain evidence="3">CGMCC 1.12606</strain>
    </source>
</reference>
<keyword evidence="1" id="KW-1133">Transmembrane helix</keyword>
<gene>
    <name evidence="2" type="ORF">GCM10011361_25750</name>
</gene>
<dbReference type="Proteomes" id="UP000625780">
    <property type="component" value="Unassembled WGS sequence"/>
</dbReference>
<feature type="transmembrane region" description="Helical" evidence="1">
    <location>
        <begin position="20"/>
        <end position="40"/>
    </location>
</feature>
<organism evidence="2 3">
    <name type="scientific">Muriicola marianensis</name>
    <dbReference type="NCBI Taxonomy" id="1324801"/>
    <lineage>
        <taxon>Bacteria</taxon>
        <taxon>Pseudomonadati</taxon>
        <taxon>Bacteroidota</taxon>
        <taxon>Flavobacteriia</taxon>
        <taxon>Flavobacteriales</taxon>
        <taxon>Flavobacteriaceae</taxon>
        <taxon>Muriicola</taxon>
    </lineage>
</organism>
<keyword evidence="3" id="KW-1185">Reference proteome</keyword>
<accession>A0ABQ1R8A5</accession>
<proteinExistence type="predicted"/>
<feature type="transmembrane region" description="Helical" evidence="1">
    <location>
        <begin position="207"/>
        <end position="227"/>
    </location>
</feature>
<protein>
    <recommendedName>
        <fullName evidence="4">PepSY domain-containing protein</fullName>
    </recommendedName>
</protein>
<evidence type="ECO:0000256" key="1">
    <source>
        <dbReference type="SAM" id="Phobius"/>
    </source>
</evidence>
<name>A0ABQ1R8A5_9FLAO</name>